<name>A0A2Z7A8N6_9LAMI</name>
<protein>
    <submittedName>
        <fullName evidence="2">Uncharacterized protein</fullName>
    </submittedName>
</protein>
<proteinExistence type="predicted"/>
<sequence>MLMREMDDGEDEEDMHESVITNNVDAYDDLKVEDSCSERSNQLGRKPAKKQAQSPATNKSRREGESFDQLSEESSLV</sequence>
<feature type="region of interest" description="Disordered" evidence="1">
    <location>
        <begin position="1"/>
        <end position="77"/>
    </location>
</feature>
<feature type="compositionally biased region" description="Basic and acidic residues" evidence="1">
    <location>
        <begin position="28"/>
        <end position="37"/>
    </location>
</feature>
<evidence type="ECO:0000313" key="2">
    <source>
        <dbReference type="EMBL" id="KZV18078.1"/>
    </source>
</evidence>
<reference evidence="2 3" key="1">
    <citation type="journal article" date="2015" name="Proc. Natl. Acad. Sci. U.S.A.">
        <title>The resurrection genome of Boea hygrometrica: A blueprint for survival of dehydration.</title>
        <authorList>
            <person name="Xiao L."/>
            <person name="Yang G."/>
            <person name="Zhang L."/>
            <person name="Yang X."/>
            <person name="Zhao S."/>
            <person name="Ji Z."/>
            <person name="Zhou Q."/>
            <person name="Hu M."/>
            <person name="Wang Y."/>
            <person name="Chen M."/>
            <person name="Xu Y."/>
            <person name="Jin H."/>
            <person name="Xiao X."/>
            <person name="Hu G."/>
            <person name="Bao F."/>
            <person name="Hu Y."/>
            <person name="Wan P."/>
            <person name="Li L."/>
            <person name="Deng X."/>
            <person name="Kuang T."/>
            <person name="Xiang C."/>
            <person name="Zhu J.K."/>
            <person name="Oliver M.J."/>
            <person name="He Y."/>
        </authorList>
    </citation>
    <scope>NUCLEOTIDE SEQUENCE [LARGE SCALE GENOMIC DNA]</scope>
    <source>
        <strain evidence="3">cv. XS01</strain>
    </source>
</reference>
<evidence type="ECO:0000313" key="3">
    <source>
        <dbReference type="Proteomes" id="UP000250235"/>
    </source>
</evidence>
<dbReference type="AlphaFoldDB" id="A0A2Z7A8N6"/>
<accession>A0A2Z7A8N6</accession>
<organism evidence="2 3">
    <name type="scientific">Dorcoceras hygrometricum</name>
    <dbReference type="NCBI Taxonomy" id="472368"/>
    <lineage>
        <taxon>Eukaryota</taxon>
        <taxon>Viridiplantae</taxon>
        <taxon>Streptophyta</taxon>
        <taxon>Embryophyta</taxon>
        <taxon>Tracheophyta</taxon>
        <taxon>Spermatophyta</taxon>
        <taxon>Magnoliopsida</taxon>
        <taxon>eudicotyledons</taxon>
        <taxon>Gunneridae</taxon>
        <taxon>Pentapetalae</taxon>
        <taxon>asterids</taxon>
        <taxon>lamiids</taxon>
        <taxon>Lamiales</taxon>
        <taxon>Gesneriaceae</taxon>
        <taxon>Didymocarpoideae</taxon>
        <taxon>Trichosporeae</taxon>
        <taxon>Loxocarpinae</taxon>
        <taxon>Dorcoceras</taxon>
    </lineage>
</organism>
<gene>
    <name evidence="2" type="ORF">F511_25709</name>
</gene>
<dbReference type="EMBL" id="KV017532">
    <property type="protein sequence ID" value="KZV18078.1"/>
    <property type="molecule type" value="Genomic_DNA"/>
</dbReference>
<dbReference type="Proteomes" id="UP000250235">
    <property type="component" value="Unassembled WGS sequence"/>
</dbReference>
<evidence type="ECO:0000256" key="1">
    <source>
        <dbReference type="SAM" id="MobiDB-lite"/>
    </source>
</evidence>
<feature type="compositionally biased region" description="Polar residues" evidence="1">
    <location>
        <begin position="68"/>
        <end position="77"/>
    </location>
</feature>
<keyword evidence="3" id="KW-1185">Reference proteome</keyword>